<sequence>MILAGSSVGQRLSAGTAKNSACSVLICRHESLLLTSERFRYDGERF</sequence>
<reference evidence="1" key="1">
    <citation type="journal article" date="2021" name="Proc. Natl. Acad. Sci. U.S.A.">
        <title>A Catalog of Tens of Thousands of Viruses from Human Metagenomes Reveals Hidden Associations with Chronic Diseases.</title>
        <authorList>
            <person name="Tisza M.J."/>
            <person name="Buck C.B."/>
        </authorList>
    </citation>
    <scope>NUCLEOTIDE SEQUENCE</scope>
    <source>
        <strain evidence="1">CtBLh2</strain>
    </source>
</reference>
<protein>
    <submittedName>
        <fullName evidence="1">Uncharacterized protein</fullName>
    </submittedName>
</protein>
<name>A0A8S5S3N0_9CAUD</name>
<evidence type="ECO:0000313" key="1">
    <source>
        <dbReference type="EMBL" id="DAF45612.1"/>
    </source>
</evidence>
<accession>A0A8S5S3N0</accession>
<organism evidence="1">
    <name type="scientific">Siphoviridae sp. ctBLh2</name>
    <dbReference type="NCBI Taxonomy" id="2827803"/>
    <lineage>
        <taxon>Viruses</taxon>
        <taxon>Duplodnaviria</taxon>
        <taxon>Heunggongvirae</taxon>
        <taxon>Uroviricota</taxon>
        <taxon>Caudoviricetes</taxon>
    </lineage>
</organism>
<proteinExistence type="predicted"/>
<dbReference type="EMBL" id="BK032514">
    <property type="protein sequence ID" value="DAF45612.1"/>
    <property type="molecule type" value="Genomic_DNA"/>
</dbReference>